<proteinExistence type="predicted"/>
<feature type="repeat" description="TPR" evidence="3">
    <location>
        <begin position="471"/>
        <end position="504"/>
    </location>
</feature>
<feature type="repeat" description="TPR" evidence="3">
    <location>
        <begin position="513"/>
        <end position="546"/>
    </location>
</feature>
<name>A0A817Y9F6_9BILA</name>
<reference evidence="4" key="1">
    <citation type="submission" date="2021-02" db="EMBL/GenBank/DDBJ databases">
        <authorList>
            <person name="Nowell W R."/>
        </authorList>
    </citation>
    <scope>NUCLEOTIDE SEQUENCE</scope>
</reference>
<comment type="caution">
    <text evidence="4">The sequence shown here is derived from an EMBL/GenBank/DDBJ whole genome shotgun (WGS) entry which is preliminary data.</text>
</comment>
<dbReference type="AlphaFoldDB" id="A0A817Y9F6"/>
<feature type="repeat" description="TPR" evidence="3">
    <location>
        <begin position="676"/>
        <end position="709"/>
    </location>
</feature>
<evidence type="ECO:0000313" key="5">
    <source>
        <dbReference type="Proteomes" id="UP000663825"/>
    </source>
</evidence>
<feature type="repeat" description="TPR" evidence="3">
    <location>
        <begin position="634"/>
        <end position="667"/>
    </location>
</feature>
<evidence type="ECO:0000313" key="4">
    <source>
        <dbReference type="EMBL" id="CAF3377738.1"/>
    </source>
</evidence>
<evidence type="ECO:0000256" key="2">
    <source>
        <dbReference type="ARBA" id="ARBA00022803"/>
    </source>
</evidence>
<dbReference type="PROSITE" id="PS51996">
    <property type="entry name" value="TR_MART"/>
    <property type="match status" value="1"/>
</dbReference>
<dbReference type="PANTHER" id="PTHR45641:SF1">
    <property type="entry name" value="AAA+ ATPASE DOMAIN-CONTAINING PROTEIN"/>
    <property type="match status" value="1"/>
</dbReference>
<dbReference type="PANTHER" id="PTHR45641">
    <property type="entry name" value="TETRATRICOPEPTIDE REPEAT PROTEIN (AFU_ORTHOLOGUE AFUA_6G03870)"/>
    <property type="match status" value="1"/>
</dbReference>
<dbReference type="InterPro" id="IPR019734">
    <property type="entry name" value="TPR_rpt"/>
</dbReference>
<feature type="repeat" description="TPR" evidence="3">
    <location>
        <begin position="434"/>
        <end position="467"/>
    </location>
</feature>
<dbReference type="PROSITE" id="PS50293">
    <property type="entry name" value="TPR_REGION"/>
    <property type="match status" value="2"/>
</dbReference>
<dbReference type="Pfam" id="PF13424">
    <property type="entry name" value="TPR_12"/>
    <property type="match status" value="3"/>
</dbReference>
<dbReference type="SMART" id="SM00028">
    <property type="entry name" value="TPR"/>
    <property type="match status" value="7"/>
</dbReference>
<evidence type="ECO:0008006" key="6">
    <source>
        <dbReference type="Google" id="ProtNLM"/>
    </source>
</evidence>
<evidence type="ECO:0000256" key="3">
    <source>
        <dbReference type="PROSITE-ProRule" id="PRU00339"/>
    </source>
</evidence>
<accession>A0A817Y9F6</accession>
<protein>
    <recommendedName>
        <fullName evidence="6">UDP-N-acetylglucosamine--peptide N-acetylglucosaminyltransferase SPINDLY</fullName>
    </recommendedName>
</protein>
<dbReference type="Gene3D" id="1.25.40.10">
    <property type="entry name" value="Tetratricopeptide repeat domain"/>
    <property type="match status" value="2"/>
</dbReference>
<feature type="repeat" description="TPR" evidence="3">
    <location>
        <begin position="592"/>
        <end position="625"/>
    </location>
</feature>
<dbReference type="Proteomes" id="UP000663825">
    <property type="component" value="Unassembled WGS sequence"/>
</dbReference>
<evidence type="ECO:0000256" key="1">
    <source>
        <dbReference type="ARBA" id="ARBA00022737"/>
    </source>
</evidence>
<sequence length="731" mass="83524">MGGTNPKPTIPASTANSALGITTTSDAISPRRRMIQNYLVIWVDSNIDQNTADCRNTLEQLRAAVREVSICTTPAQCIEFLNEMNDEKAFIISSGALGETLVNDIHSIPKVDAIYIFCGNKERHEPWAKDWPKIRGVFTSIKPICESLKKVAHECDHDSIPMSFVPKQTMVEGAAGPDQKTLDQLPPSYMYSVIFKDIILEIDDDDKKSMDTLAIYCRDQNIPETEINDFKRKYRQKSPVWWYTKEIFLYGMLNRGLRSLDMEAMTKLGFFIRHLHIQLEALYQEQSANFQKAFIVYRGQGLSQQDFQNLSNSKGGLLSFNNFLSTSKKPKVATLFVQQALQRNPDIVGVMFIMAIDPSKISTSITPFAMIDEHSALPQEQEILFTMHTVFRVGEIKRTAENSRLWEVQLTITDESDPQLAGLTDRIKEEVRGPTGWHRMGKLMLKVGHFEQAEELYNELLENASHDSDRAFIYQQLGQLKYHQGKYPEAAKFFEKDLEISQKTLSADDPELATRYNNIGLVYNNMGKYSKALEYYEKSIKIKEISLPPTHPSLAQSYNNIGAVYYNMALEYYEKSLKIREISLPPTHPDLASSYNNIGLVYDNMGEYSKALEYYEKSLKIREISLPPTHPYLATSYNNIGLVYSTMGEYWKALEYYEKSHKIYEKALPPTHPDLATSYNNIGQLYGKTEEYSKALPLLEKALGIWRKSLPPTHPNIKIVMNAIDRVKEKL</sequence>
<keyword evidence="2 3" id="KW-0802">TPR repeat</keyword>
<dbReference type="PROSITE" id="PS50005">
    <property type="entry name" value="TPR"/>
    <property type="match status" value="6"/>
</dbReference>
<dbReference type="OrthoDB" id="1667894at2759"/>
<dbReference type="SUPFAM" id="SSF81901">
    <property type="entry name" value="HCP-like"/>
    <property type="match status" value="1"/>
</dbReference>
<dbReference type="Gene3D" id="3.90.176.10">
    <property type="entry name" value="Toxin ADP-ribosyltransferase, Chain A, domain 1"/>
    <property type="match status" value="1"/>
</dbReference>
<dbReference type="InterPro" id="IPR011990">
    <property type="entry name" value="TPR-like_helical_dom_sf"/>
</dbReference>
<dbReference type="EMBL" id="CAJNXB010004485">
    <property type="protein sequence ID" value="CAF3377738.1"/>
    <property type="molecule type" value="Genomic_DNA"/>
</dbReference>
<organism evidence="4 5">
    <name type="scientific">Rotaria socialis</name>
    <dbReference type="NCBI Taxonomy" id="392032"/>
    <lineage>
        <taxon>Eukaryota</taxon>
        <taxon>Metazoa</taxon>
        <taxon>Spiralia</taxon>
        <taxon>Gnathifera</taxon>
        <taxon>Rotifera</taxon>
        <taxon>Eurotatoria</taxon>
        <taxon>Bdelloidea</taxon>
        <taxon>Philodinida</taxon>
        <taxon>Philodinidae</taxon>
        <taxon>Rotaria</taxon>
    </lineage>
</organism>
<gene>
    <name evidence="4" type="ORF">TIS948_LOCUS25656</name>
</gene>
<dbReference type="SUPFAM" id="SSF56399">
    <property type="entry name" value="ADP-ribosylation"/>
    <property type="match status" value="1"/>
</dbReference>
<keyword evidence="1" id="KW-0677">Repeat</keyword>